<comment type="caution">
    <text evidence="1">The sequence shown here is derived from an EMBL/GenBank/DDBJ whole genome shotgun (WGS) entry which is preliminary data.</text>
</comment>
<dbReference type="SUPFAM" id="SSF53756">
    <property type="entry name" value="UDP-Glycosyltransferase/glycogen phosphorylase"/>
    <property type="match status" value="1"/>
</dbReference>
<proteinExistence type="predicted"/>
<organism evidence="1 2">
    <name type="scientific">Streptomyces indiaensis</name>
    <dbReference type="NCBI Taxonomy" id="284033"/>
    <lineage>
        <taxon>Bacteria</taxon>
        <taxon>Bacillati</taxon>
        <taxon>Actinomycetota</taxon>
        <taxon>Actinomycetes</taxon>
        <taxon>Kitasatosporales</taxon>
        <taxon>Streptomycetaceae</taxon>
        <taxon>Streptomyces</taxon>
    </lineage>
</organism>
<sequence length="117" mass="12760">MPEIVEDGVTGFICDHRAELAQAIGSVDRLDPRACRGRVRRHFDTDQMAAAYAVLYQELCWGGTRAAYRPPAWSLCWGGRGPGLAQHVTGVPAHDPTHLVIRRVGARSPACAARPSR</sequence>
<accession>A0ABN3DHS3</accession>
<dbReference type="Gene3D" id="3.40.50.2000">
    <property type="entry name" value="Glycogen Phosphorylase B"/>
    <property type="match status" value="1"/>
</dbReference>
<dbReference type="EMBL" id="BAAART010000055">
    <property type="protein sequence ID" value="GAA2230523.1"/>
    <property type="molecule type" value="Genomic_DNA"/>
</dbReference>
<protein>
    <recommendedName>
        <fullName evidence="3">Glycosyl transferase family 1</fullName>
    </recommendedName>
</protein>
<reference evidence="1 2" key="1">
    <citation type="journal article" date="2019" name="Int. J. Syst. Evol. Microbiol.">
        <title>The Global Catalogue of Microorganisms (GCM) 10K type strain sequencing project: providing services to taxonomists for standard genome sequencing and annotation.</title>
        <authorList>
            <consortium name="The Broad Institute Genomics Platform"/>
            <consortium name="The Broad Institute Genome Sequencing Center for Infectious Disease"/>
            <person name="Wu L."/>
            <person name="Ma J."/>
        </authorList>
    </citation>
    <scope>NUCLEOTIDE SEQUENCE [LARGE SCALE GENOMIC DNA]</scope>
    <source>
        <strain evidence="1 2">JCM 3053</strain>
    </source>
</reference>
<dbReference type="Proteomes" id="UP001501474">
    <property type="component" value="Unassembled WGS sequence"/>
</dbReference>
<evidence type="ECO:0008006" key="3">
    <source>
        <dbReference type="Google" id="ProtNLM"/>
    </source>
</evidence>
<gene>
    <name evidence="1" type="ORF">GCM10010104_24970</name>
</gene>
<keyword evidence="2" id="KW-1185">Reference proteome</keyword>
<evidence type="ECO:0000313" key="2">
    <source>
        <dbReference type="Proteomes" id="UP001501474"/>
    </source>
</evidence>
<evidence type="ECO:0000313" key="1">
    <source>
        <dbReference type="EMBL" id="GAA2230523.1"/>
    </source>
</evidence>
<name>A0ABN3DHS3_9ACTN</name>